<protein>
    <submittedName>
        <fullName evidence="1">Uncharacterized protein</fullName>
    </submittedName>
</protein>
<name>A0A975HCX7_9SPHN</name>
<reference evidence="1" key="2">
    <citation type="submission" date="2021-04" db="EMBL/GenBank/DDBJ databases">
        <title>Isolation and genomic analysis of the ibuprofen-degrading bacterium Sphingomonas strain MPO218.</title>
        <authorList>
            <person name="Aulestia M."/>
            <person name="Flores A."/>
            <person name="Mangas E.L."/>
            <person name="Perez-Pulido A.J."/>
            <person name="Santero E."/>
            <person name="Camacho E.M."/>
        </authorList>
    </citation>
    <scope>NUCLEOTIDE SEQUENCE</scope>
    <source>
        <strain evidence="1">MPO218</strain>
    </source>
</reference>
<proteinExistence type="predicted"/>
<accession>A0A975HCX7</accession>
<dbReference type="RefSeq" id="WP_208632320.1">
    <property type="nucleotide sequence ID" value="NZ_CP059319.1"/>
</dbReference>
<dbReference type="EMBL" id="CP059319">
    <property type="protein sequence ID" value="QTH20806.1"/>
    <property type="molecule type" value="Genomic_DNA"/>
</dbReference>
<gene>
    <name evidence="1" type="ORF">HRJ34_21155</name>
</gene>
<dbReference type="AlphaFoldDB" id="A0A975HCX7"/>
<organism evidence="1 2">
    <name type="scientific">Rhizorhabdus wittichii</name>
    <dbReference type="NCBI Taxonomy" id="160791"/>
    <lineage>
        <taxon>Bacteria</taxon>
        <taxon>Pseudomonadati</taxon>
        <taxon>Pseudomonadota</taxon>
        <taxon>Alphaproteobacteria</taxon>
        <taxon>Sphingomonadales</taxon>
        <taxon>Sphingomonadaceae</taxon>
        <taxon>Rhizorhabdus</taxon>
    </lineage>
</organism>
<evidence type="ECO:0000313" key="2">
    <source>
        <dbReference type="Proteomes" id="UP000664914"/>
    </source>
</evidence>
<reference evidence="1" key="1">
    <citation type="submission" date="2020-07" db="EMBL/GenBank/DDBJ databases">
        <authorList>
            <person name="Camacho E."/>
        </authorList>
    </citation>
    <scope>NUCLEOTIDE SEQUENCE</scope>
    <source>
        <strain evidence="1">MPO218</strain>
    </source>
</reference>
<sequence length="68" mass="7343">MPGELDDIIALVDCPKCGTELRVTYKQIRLHQAAGCSCGALIRLEDDTRIGEVQALIDEANPMGGEND</sequence>
<dbReference type="Proteomes" id="UP000664914">
    <property type="component" value="Chromosome"/>
</dbReference>
<evidence type="ECO:0000313" key="1">
    <source>
        <dbReference type="EMBL" id="QTH20806.1"/>
    </source>
</evidence>